<proteinExistence type="predicted"/>
<organism evidence="1 2">
    <name type="scientific">Dioscorea zingiberensis</name>
    <dbReference type="NCBI Taxonomy" id="325984"/>
    <lineage>
        <taxon>Eukaryota</taxon>
        <taxon>Viridiplantae</taxon>
        <taxon>Streptophyta</taxon>
        <taxon>Embryophyta</taxon>
        <taxon>Tracheophyta</taxon>
        <taxon>Spermatophyta</taxon>
        <taxon>Magnoliopsida</taxon>
        <taxon>Liliopsida</taxon>
        <taxon>Dioscoreales</taxon>
        <taxon>Dioscoreaceae</taxon>
        <taxon>Dioscorea</taxon>
    </lineage>
</organism>
<reference evidence="1" key="1">
    <citation type="submission" date="2021-03" db="EMBL/GenBank/DDBJ databases">
        <authorList>
            <person name="Li Z."/>
            <person name="Yang C."/>
        </authorList>
    </citation>
    <scope>NUCLEOTIDE SEQUENCE</scope>
    <source>
        <strain evidence="1">Dzin_1.0</strain>
        <tissue evidence="1">Leaf</tissue>
    </source>
</reference>
<evidence type="ECO:0000313" key="2">
    <source>
        <dbReference type="Proteomes" id="UP001085076"/>
    </source>
</evidence>
<comment type="caution">
    <text evidence="1">The sequence shown here is derived from an EMBL/GenBank/DDBJ whole genome shotgun (WGS) entry which is preliminary data.</text>
</comment>
<accession>A0A9D5HMI4</accession>
<name>A0A9D5HMI4_9LILI</name>
<dbReference type="OrthoDB" id="1921190at2759"/>
<dbReference type="PANTHER" id="PTHR32011">
    <property type="entry name" value="OS08G0472400 PROTEIN"/>
    <property type="match status" value="1"/>
</dbReference>
<dbReference type="EMBL" id="JAGGNH010000002">
    <property type="protein sequence ID" value="KAJ0981871.1"/>
    <property type="molecule type" value="Genomic_DNA"/>
</dbReference>
<dbReference type="AlphaFoldDB" id="A0A9D5HMI4"/>
<reference evidence="1" key="2">
    <citation type="journal article" date="2022" name="Hortic Res">
        <title>The genome of Dioscorea zingiberensis sheds light on the biosynthesis, origin and evolution of the medicinally important diosgenin saponins.</title>
        <authorList>
            <person name="Li Y."/>
            <person name="Tan C."/>
            <person name="Li Z."/>
            <person name="Guo J."/>
            <person name="Li S."/>
            <person name="Chen X."/>
            <person name="Wang C."/>
            <person name="Dai X."/>
            <person name="Yang H."/>
            <person name="Song W."/>
            <person name="Hou L."/>
            <person name="Xu J."/>
            <person name="Tong Z."/>
            <person name="Xu A."/>
            <person name="Yuan X."/>
            <person name="Wang W."/>
            <person name="Yang Q."/>
            <person name="Chen L."/>
            <person name="Sun Z."/>
            <person name="Wang K."/>
            <person name="Pan B."/>
            <person name="Chen J."/>
            <person name="Bao Y."/>
            <person name="Liu F."/>
            <person name="Qi X."/>
            <person name="Gang D.R."/>
            <person name="Wen J."/>
            <person name="Li J."/>
        </authorList>
    </citation>
    <scope>NUCLEOTIDE SEQUENCE</scope>
    <source>
        <strain evidence="1">Dzin_1.0</strain>
    </source>
</reference>
<dbReference type="PANTHER" id="PTHR32011:SF6">
    <property type="entry name" value="KNR4_SMI1-LIKE DOMAIN-CONTAINING PROTEIN"/>
    <property type="match status" value="1"/>
</dbReference>
<sequence length="324" mass="35501">MTPPATATIGPSSGEPKPAQRRGACFSFAAYAKAVVVHLRARGVPVANGLSEPELAALESAYSFDFPPDLRSILSEGLPIGPGFPNWRAASPQQLQILLTLPISGLLQEISKGSLWPNPWGLKPLNPKDSISTARSLLEPAPVLVPIYRHFYIPSRPNLAGNPVFLVRAGEVRVASIDLADFLLREAASFCPKETLAQGSPPLPLPTPAWAAKSARRVEVWSDLAETRAEKGSRTWGMEGWMKEMGWRLREGGWREEEVREMMDGQDQSGKGDRMVLKDRESVLWHVRLLALALLRAGWSSEDVVYAMGEARKGGGPMTWQMDS</sequence>
<evidence type="ECO:0000313" key="1">
    <source>
        <dbReference type="EMBL" id="KAJ0981871.1"/>
    </source>
</evidence>
<protein>
    <submittedName>
        <fullName evidence="1">Uncharacterized protein</fullName>
    </submittedName>
</protein>
<gene>
    <name evidence="1" type="ORF">J5N97_010126</name>
</gene>
<dbReference type="Proteomes" id="UP001085076">
    <property type="component" value="Miscellaneous, Linkage group lg02"/>
</dbReference>
<keyword evidence="2" id="KW-1185">Reference proteome</keyword>